<organism evidence="1 2">
    <name type="scientific">Colletotrichum tanaceti</name>
    <dbReference type="NCBI Taxonomy" id="1306861"/>
    <lineage>
        <taxon>Eukaryota</taxon>
        <taxon>Fungi</taxon>
        <taxon>Dikarya</taxon>
        <taxon>Ascomycota</taxon>
        <taxon>Pezizomycotina</taxon>
        <taxon>Sordariomycetes</taxon>
        <taxon>Hypocreomycetidae</taxon>
        <taxon>Glomerellales</taxon>
        <taxon>Glomerellaceae</taxon>
        <taxon>Colletotrichum</taxon>
        <taxon>Colletotrichum destructivum species complex</taxon>
    </lineage>
</organism>
<proteinExistence type="predicted"/>
<dbReference type="AlphaFoldDB" id="A0A4U6X9W1"/>
<dbReference type="EMBL" id="PJEX01000397">
    <property type="protein sequence ID" value="TKW50437.1"/>
    <property type="molecule type" value="Genomic_DNA"/>
</dbReference>
<evidence type="ECO:0000313" key="2">
    <source>
        <dbReference type="Proteomes" id="UP000310108"/>
    </source>
</evidence>
<gene>
    <name evidence="1" type="ORF">CTA1_9454</name>
</gene>
<reference evidence="1 2" key="1">
    <citation type="journal article" date="2019" name="PLoS ONE">
        <title>Comparative genome analysis indicates high evolutionary potential of pathogenicity genes in Colletotrichum tanaceti.</title>
        <authorList>
            <person name="Lelwala R.V."/>
            <person name="Korhonen P.K."/>
            <person name="Young N.D."/>
            <person name="Scott J.B."/>
            <person name="Ades P.A."/>
            <person name="Gasser R.B."/>
            <person name="Taylor P.W.J."/>
        </authorList>
    </citation>
    <scope>NUCLEOTIDE SEQUENCE [LARGE SCALE GENOMIC DNA]</scope>
    <source>
        <strain evidence="1">BRIP57314</strain>
    </source>
</reference>
<comment type="caution">
    <text evidence="1">The sequence shown here is derived from an EMBL/GenBank/DDBJ whole genome shotgun (WGS) entry which is preliminary data.</text>
</comment>
<protein>
    <submittedName>
        <fullName evidence="1">Uncharacterized protein</fullName>
    </submittedName>
</protein>
<sequence>MGLPGRQTEMTPVEPGFLPSKRHGKIVWFGQLFTESSGLQTELTAATRAQTARREKTVPVWASSMPSVP</sequence>
<keyword evidence="2" id="KW-1185">Reference proteome</keyword>
<evidence type="ECO:0000313" key="1">
    <source>
        <dbReference type="EMBL" id="TKW50437.1"/>
    </source>
</evidence>
<name>A0A4U6X9W1_9PEZI</name>
<dbReference type="Proteomes" id="UP000310108">
    <property type="component" value="Unassembled WGS sequence"/>
</dbReference>
<accession>A0A4U6X9W1</accession>